<evidence type="ECO:0000256" key="4">
    <source>
        <dbReference type="ARBA" id="ARBA00022692"/>
    </source>
</evidence>
<dbReference type="PANTHER" id="PTHR33228">
    <property type="entry name" value="PROTEIN GLUTAMINE DUMPER 4-RELATED"/>
    <property type="match status" value="1"/>
</dbReference>
<sequence>MRPVSPGTAAAAPASLAAAAARTHQPAMPQQHSAWRSPVPYLFGGLAALLGLTFLALLLLACTRRKLSSYMHRPSRGGDGSGGLELVDAGAPMVDPCRDPLGQSVLVIMAGDEKPTFLATPASSPCSSDDQTTMVKGSEENGTEVERTPGREESALEARRSQQQEGLHGNEDENHFQNRERNQRRV</sequence>
<evidence type="ECO:0000256" key="6">
    <source>
        <dbReference type="ARBA" id="ARBA00022989"/>
    </source>
</evidence>
<evidence type="ECO:0000256" key="1">
    <source>
        <dbReference type="ARBA" id="ARBA00004167"/>
    </source>
</evidence>
<accession>A0A843WJ98</accession>
<dbReference type="Proteomes" id="UP000652761">
    <property type="component" value="Unassembled WGS sequence"/>
</dbReference>
<dbReference type="GO" id="GO:0080143">
    <property type="term" value="P:regulation of amino acid export"/>
    <property type="evidence" value="ECO:0007669"/>
    <property type="project" value="InterPro"/>
</dbReference>
<feature type="transmembrane region" description="Helical" evidence="9">
    <location>
        <begin position="41"/>
        <end position="63"/>
    </location>
</feature>
<evidence type="ECO:0000256" key="7">
    <source>
        <dbReference type="ARBA" id="ARBA00023136"/>
    </source>
</evidence>
<keyword evidence="6 9" id="KW-1133">Transmembrane helix</keyword>
<reference evidence="10" key="1">
    <citation type="submission" date="2017-07" db="EMBL/GenBank/DDBJ databases">
        <title>Taro Niue Genome Assembly and Annotation.</title>
        <authorList>
            <person name="Atibalentja N."/>
            <person name="Keating K."/>
            <person name="Fields C.J."/>
        </authorList>
    </citation>
    <scope>NUCLEOTIDE SEQUENCE</scope>
    <source>
        <strain evidence="10">Niue_2</strain>
        <tissue evidence="10">Leaf</tissue>
    </source>
</reference>
<keyword evidence="11" id="KW-1185">Reference proteome</keyword>
<feature type="region of interest" description="Disordered" evidence="8">
    <location>
        <begin position="118"/>
        <end position="186"/>
    </location>
</feature>
<evidence type="ECO:0000313" key="11">
    <source>
        <dbReference type="Proteomes" id="UP000652761"/>
    </source>
</evidence>
<dbReference type="EMBL" id="NMUH01003931">
    <property type="protein sequence ID" value="MQM07677.1"/>
    <property type="molecule type" value="Genomic_DNA"/>
</dbReference>
<evidence type="ECO:0000256" key="9">
    <source>
        <dbReference type="SAM" id="Phobius"/>
    </source>
</evidence>
<dbReference type="OrthoDB" id="1930784at2759"/>
<organism evidence="10 11">
    <name type="scientific">Colocasia esculenta</name>
    <name type="common">Wild taro</name>
    <name type="synonym">Arum esculentum</name>
    <dbReference type="NCBI Taxonomy" id="4460"/>
    <lineage>
        <taxon>Eukaryota</taxon>
        <taxon>Viridiplantae</taxon>
        <taxon>Streptophyta</taxon>
        <taxon>Embryophyta</taxon>
        <taxon>Tracheophyta</taxon>
        <taxon>Spermatophyta</taxon>
        <taxon>Magnoliopsida</taxon>
        <taxon>Liliopsida</taxon>
        <taxon>Araceae</taxon>
        <taxon>Aroideae</taxon>
        <taxon>Colocasieae</taxon>
        <taxon>Colocasia</taxon>
    </lineage>
</organism>
<evidence type="ECO:0000256" key="5">
    <source>
        <dbReference type="ARBA" id="ARBA00022970"/>
    </source>
</evidence>
<dbReference type="GO" id="GO:0016020">
    <property type="term" value="C:membrane"/>
    <property type="evidence" value="ECO:0007669"/>
    <property type="project" value="UniProtKB-SubCell"/>
</dbReference>
<keyword evidence="5" id="KW-0029">Amino-acid transport</keyword>
<comment type="similarity">
    <text evidence="2">Belongs to the GLUTAMINE DUMPER 1 (TC 9.B.60) family.</text>
</comment>
<protein>
    <submittedName>
        <fullName evidence="10">Uncharacterized protein</fullName>
    </submittedName>
</protein>
<evidence type="ECO:0000256" key="2">
    <source>
        <dbReference type="ARBA" id="ARBA00009977"/>
    </source>
</evidence>
<name>A0A843WJ98_COLES</name>
<dbReference type="AlphaFoldDB" id="A0A843WJ98"/>
<keyword evidence="7 9" id="KW-0472">Membrane</keyword>
<evidence type="ECO:0000313" key="10">
    <source>
        <dbReference type="EMBL" id="MQM07677.1"/>
    </source>
</evidence>
<dbReference type="InterPro" id="IPR040359">
    <property type="entry name" value="GDU"/>
</dbReference>
<gene>
    <name evidence="10" type="ORF">Taro_040515</name>
</gene>
<feature type="compositionally biased region" description="Basic and acidic residues" evidence="8">
    <location>
        <begin position="144"/>
        <end position="186"/>
    </location>
</feature>
<dbReference type="GO" id="GO:0006865">
    <property type="term" value="P:amino acid transport"/>
    <property type="evidence" value="ECO:0007669"/>
    <property type="project" value="UniProtKB-KW"/>
</dbReference>
<keyword evidence="4 9" id="KW-0812">Transmembrane</keyword>
<proteinExistence type="inferred from homology"/>
<comment type="subcellular location">
    <subcellularLocation>
        <location evidence="1">Membrane</location>
        <topology evidence="1">Single-pass membrane protein</topology>
    </subcellularLocation>
</comment>
<keyword evidence="3" id="KW-0813">Transport</keyword>
<feature type="compositionally biased region" description="Polar residues" evidence="8">
    <location>
        <begin position="121"/>
        <end position="135"/>
    </location>
</feature>
<evidence type="ECO:0000256" key="8">
    <source>
        <dbReference type="SAM" id="MobiDB-lite"/>
    </source>
</evidence>
<dbReference type="PANTHER" id="PTHR33228:SF49">
    <property type="entry name" value="PROTEIN GLUTAMINE DUMPER 5"/>
    <property type="match status" value="1"/>
</dbReference>
<evidence type="ECO:0000256" key="3">
    <source>
        <dbReference type="ARBA" id="ARBA00022448"/>
    </source>
</evidence>
<comment type="caution">
    <text evidence="10">The sequence shown here is derived from an EMBL/GenBank/DDBJ whole genome shotgun (WGS) entry which is preliminary data.</text>
</comment>